<comment type="caution">
    <text evidence="6">The sequence shown here is derived from an EMBL/GenBank/DDBJ whole genome shotgun (WGS) entry which is preliminary data.</text>
</comment>
<dbReference type="InterPro" id="IPR009057">
    <property type="entry name" value="Homeodomain-like_sf"/>
</dbReference>
<keyword evidence="1" id="KW-0805">Transcription regulation</keyword>
<dbReference type="InterPro" id="IPR036271">
    <property type="entry name" value="Tet_transcr_reg_TetR-rel_C_sf"/>
</dbReference>
<dbReference type="RefSeq" id="WP_159974283.1">
    <property type="nucleotide sequence ID" value="NZ_BLIV01000001.1"/>
</dbReference>
<dbReference type="SUPFAM" id="SSF46689">
    <property type="entry name" value="Homeodomain-like"/>
    <property type="match status" value="1"/>
</dbReference>
<keyword evidence="7" id="KW-1185">Reference proteome</keyword>
<feature type="DNA-binding region" description="H-T-H motif" evidence="4">
    <location>
        <begin position="26"/>
        <end position="45"/>
    </location>
</feature>
<dbReference type="GO" id="GO:0003677">
    <property type="term" value="F:DNA binding"/>
    <property type="evidence" value="ECO:0007669"/>
    <property type="project" value="UniProtKB-UniRule"/>
</dbReference>
<protein>
    <submittedName>
        <fullName evidence="6">TetR family transcriptional regulator</fullName>
    </submittedName>
</protein>
<keyword evidence="3" id="KW-0804">Transcription</keyword>
<feature type="domain" description="HTH tetR-type" evidence="5">
    <location>
        <begin position="3"/>
        <end position="63"/>
    </location>
</feature>
<evidence type="ECO:0000313" key="7">
    <source>
        <dbReference type="Proteomes" id="UP000436522"/>
    </source>
</evidence>
<dbReference type="PROSITE" id="PS50977">
    <property type="entry name" value="HTH_TETR_2"/>
    <property type="match status" value="1"/>
</dbReference>
<keyword evidence="2 4" id="KW-0238">DNA-binding</keyword>
<evidence type="ECO:0000259" key="5">
    <source>
        <dbReference type="PROSITE" id="PS50977"/>
    </source>
</evidence>
<gene>
    <name evidence="6" type="ORF">So717_01210</name>
</gene>
<dbReference type="EMBL" id="BLIV01000001">
    <property type="protein sequence ID" value="GFE48368.1"/>
    <property type="molecule type" value="Genomic_DNA"/>
</dbReference>
<dbReference type="PANTHER" id="PTHR47506:SF1">
    <property type="entry name" value="HTH-TYPE TRANSCRIPTIONAL REGULATOR YJDC"/>
    <property type="match status" value="1"/>
</dbReference>
<dbReference type="Pfam" id="PF00440">
    <property type="entry name" value="TetR_N"/>
    <property type="match status" value="1"/>
</dbReference>
<evidence type="ECO:0000256" key="4">
    <source>
        <dbReference type="PROSITE-ProRule" id="PRU00335"/>
    </source>
</evidence>
<dbReference type="PANTHER" id="PTHR47506">
    <property type="entry name" value="TRANSCRIPTIONAL REGULATORY PROTEIN"/>
    <property type="match status" value="1"/>
</dbReference>
<dbReference type="SUPFAM" id="SSF48498">
    <property type="entry name" value="Tetracyclin repressor-like, C-terminal domain"/>
    <property type="match status" value="1"/>
</dbReference>
<sequence>MTVDTKTALLDFAEHAARARGFDGFSYADLAEAVGIRKASIHYHFPTKAILSAALMDRYHSTIEELCQAIAAEHDTAGGRILGLINLYRDALGGGKTLCLCVSLTASRESLSDDVTGKINDFRVMMIKWITAVFELGQNDQSIAGVTQPEHEARSTLALLEGAHLAARAEEDTAVFDRAVEVLKARCT</sequence>
<evidence type="ECO:0000256" key="3">
    <source>
        <dbReference type="ARBA" id="ARBA00023163"/>
    </source>
</evidence>
<reference evidence="6 7" key="1">
    <citation type="submission" date="2019-12" db="EMBL/GenBank/DDBJ databases">
        <title>Roseobacter cerasinus sp. nov., isolated from seawater around aquaculture.</title>
        <authorList>
            <person name="Muramatsu S."/>
            <person name="Takabe Y."/>
            <person name="Mori K."/>
            <person name="Takaichi S."/>
            <person name="Hanada S."/>
        </authorList>
    </citation>
    <scope>NUCLEOTIDE SEQUENCE [LARGE SCALE GENOMIC DNA]</scope>
    <source>
        <strain evidence="6 7">AI77</strain>
    </source>
</reference>
<dbReference type="OrthoDB" id="9809772at2"/>
<organism evidence="6 7">
    <name type="scientific">Roseobacter cerasinus</name>
    <dbReference type="NCBI Taxonomy" id="2602289"/>
    <lineage>
        <taxon>Bacteria</taxon>
        <taxon>Pseudomonadati</taxon>
        <taxon>Pseudomonadota</taxon>
        <taxon>Alphaproteobacteria</taxon>
        <taxon>Rhodobacterales</taxon>
        <taxon>Roseobacteraceae</taxon>
        <taxon>Roseobacter</taxon>
    </lineage>
</organism>
<dbReference type="Gene3D" id="1.10.357.10">
    <property type="entry name" value="Tetracycline Repressor, domain 2"/>
    <property type="match status" value="1"/>
</dbReference>
<accession>A0A640VIK4</accession>
<evidence type="ECO:0000256" key="1">
    <source>
        <dbReference type="ARBA" id="ARBA00023015"/>
    </source>
</evidence>
<name>A0A640VIK4_9RHOB</name>
<dbReference type="AlphaFoldDB" id="A0A640VIK4"/>
<dbReference type="Proteomes" id="UP000436522">
    <property type="component" value="Unassembled WGS sequence"/>
</dbReference>
<proteinExistence type="predicted"/>
<dbReference type="InterPro" id="IPR001647">
    <property type="entry name" value="HTH_TetR"/>
</dbReference>
<evidence type="ECO:0000313" key="6">
    <source>
        <dbReference type="EMBL" id="GFE48368.1"/>
    </source>
</evidence>
<evidence type="ECO:0000256" key="2">
    <source>
        <dbReference type="ARBA" id="ARBA00023125"/>
    </source>
</evidence>